<dbReference type="GO" id="GO:0008270">
    <property type="term" value="F:zinc ion binding"/>
    <property type="evidence" value="ECO:0007669"/>
    <property type="project" value="InterPro"/>
</dbReference>
<organism evidence="2 3">
    <name type="scientific">Microthlaspi erraticum</name>
    <dbReference type="NCBI Taxonomy" id="1685480"/>
    <lineage>
        <taxon>Eukaryota</taxon>
        <taxon>Viridiplantae</taxon>
        <taxon>Streptophyta</taxon>
        <taxon>Embryophyta</taxon>
        <taxon>Tracheophyta</taxon>
        <taxon>Spermatophyta</taxon>
        <taxon>Magnoliopsida</taxon>
        <taxon>eudicotyledons</taxon>
        <taxon>Gunneridae</taxon>
        <taxon>Pentapetalae</taxon>
        <taxon>rosids</taxon>
        <taxon>malvids</taxon>
        <taxon>Brassicales</taxon>
        <taxon>Brassicaceae</taxon>
        <taxon>Coluteocarpeae</taxon>
        <taxon>Microthlaspi</taxon>
    </lineage>
</organism>
<comment type="caution">
    <text evidence="2">The sequence shown here is derived from an EMBL/GenBank/DDBJ whole genome shotgun (WGS) entry which is preliminary data.</text>
</comment>
<dbReference type="OrthoDB" id="1937754at2759"/>
<feature type="compositionally biased region" description="Low complexity" evidence="1">
    <location>
        <begin position="19"/>
        <end position="40"/>
    </location>
</feature>
<dbReference type="InterPro" id="IPR036875">
    <property type="entry name" value="Znf_CCHC_sf"/>
</dbReference>
<evidence type="ECO:0000256" key="1">
    <source>
        <dbReference type="SAM" id="MobiDB-lite"/>
    </source>
</evidence>
<dbReference type="EMBL" id="CACVBM020001163">
    <property type="protein sequence ID" value="CAA7036529.1"/>
    <property type="molecule type" value="Genomic_DNA"/>
</dbReference>
<dbReference type="Proteomes" id="UP000467841">
    <property type="component" value="Unassembled WGS sequence"/>
</dbReference>
<name>A0A6D2JI58_9BRAS</name>
<evidence type="ECO:0000313" key="2">
    <source>
        <dbReference type="EMBL" id="CAA7036529.1"/>
    </source>
</evidence>
<dbReference type="SUPFAM" id="SSF57756">
    <property type="entry name" value="Retrovirus zinc finger-like domains"/>
    <property type="match status" value="1"/>
</dbReference>
<proteinExistence type="predicted"/>
<gene>
    <name evidence="2" type="ORF">MERR_LOCUS23764</name>
</gene>
<accession>A0A6D2JI58</accession>
<feature type="compositionally biased region" description="Polar residues" evidence="1">
    <location>
        <begin position="1"/>
        <end position="18"/>
    </location>
</feature>
<dbReference type="GO" id="GO:0003676">
    <property type="term" value="F:nucleic acid binding"/>
    <property type="evidence" value="ECO:0007669"/>
    <property type="project" value="InterPro"/>
</dbReference>
<evidence type="ECO:0008006" key="4">
    <source>
        <dbReference type="Google" id="ProtNLM"/>
    </source>
</evidence>
<keyword evidence="3" id="KW-1185">Reference proteome</keyword>
<feature type="region of interest" description="Disordered" evidence="1">
    <location>
        <begin position="1"/>
        <end position="47"/>
    </location>
</feature>
<protein>
    <recommendedName>
        <fullName evidence="4">CCHC-type domain-containing protein</fullName>
    </recommendedName>
</protein>
<evidence type="ECO:0000313" key="3">
    <source>
        <dbReference type="Proteomes" id="UP000467841"/>
    </source>
</evidence>
<reference evidence="2" key="1">
    <citation type="submission" date="2020-01" db="EMBL/GenBank/DDBJ databases">
        <authorList>
            <person name="Mishra B."/>
        </authorList>
    </citation>
    <scope>NUCLEOTIDE SEQUENCE [LARGE SCALE GENOMIC DNA]</scope>
</reference>
<dbReference type="AlphaFoldDB" id="A0A6D2JI58"/>
<sequence>MPFNINHATTITTPNRNKTSNNNWQQSSSPNWQTSTQQQNRSHSSGPRPYLGRCQICGFQGHGAKRCPQLPSYQSSIAQQPSPFTPWQPRANLAVNTPYSPNQWLLDSGATHHMTSDLNNLALHQPYYGSEDVVIADGSAIPITHTRISARESPYSKAELTKSCMSGQLHASKPLPCLLHHPPQRLSAPGMLVWGIPLPQF</sequence>